<dbReference type="Proteomes" id="UP000279833">
    <property type="component" value="Unassembled WGS sequence"/>
</dbReference>
<dbReference type="AlphaFoldDB" id="A0A183JP26"/>
<feature type="region of interest" description="Disordered" evidence="1">
    <location>
        <begin position="21"/>
        <end position="46"/>
    </location>
</feature>
<keyword evidence="2" id="KW-0812">Transmembrane</keyword>
<evidence type="ECO:0000313" key="5">
    <source>
        <dbReference type="WBParaSite" id="SCUD_0000446201-mRNA-1"/>
    </source>
</evidence>
<keyword evidence="2" id="KW-1133">Transmembrane helix</keyword>
<sequence length="99" mass="11217">MSTSLSYSEISKLNLSSQQHSVISQSINNDNNNNTVSNDASSSNNDRLESTINCHIVAQKEFEQTWDKHNSHVNYVSSLLFVFHPANLIAIVVFFRKFL</sequence>
<organism evidence="5">
    <name type="scientific">Schistosoma curassoni</name>
    <dbReference type="NCBI Taxonomy" id="6186"/>
    <lineage>
        <taxon>Eukaryota</taxon>
        <taxon>Metazoa</taxon>
        <taxon>Spiralia</taxon>
        <taxon>Lophotrochozoa</taxon>
        <taxon>Platyhelminthes</taxon>
        <taxon>Trematoda</taxon>
        <taxon>Digenea</taxon>
        <taxon>Strigeidida</taxon>
        <taxon>Schistosomatoidea</taxon>
        <taxon>Schistosomatidae</taxon>
        <taxon>Schistosoma</taxon>
    </lineage>
</organism>
<dbReference type="EMBL" id="UZAK01005954">
    <property type="protein sequence ID" value="VDO89067.1"/>
    <property type="molecule type" value="Genomic_DNA"/>
</dbReference>
<accession>A0A183JP26</accession>
<feature type="compositionally biased region" description="Low complexity" evidence="1">
    <location>
        <begin position="21"/>
        <end position="45"/>
    </location>
</feature>
<keyword evidence="2" id="KW-0472">Membrane</keyword>
<dbReference type="WBParaSite" id="SCUD_0000446201-mRNA-1">
    <property type="protein sequence ID" value="SCUD_0000446201-mRNA-1"/>
    <property type="gene ID" value="SCUD_0000446201"/>
</dbReference>
<evidence type="ECO:0000313" key="3">
    <source>
        <dbReference type="EMBL" id="VDO89067.1"/>
    </source>
</evidence>
<protein>
    <submittedName>
        <fullName evidence="5">Transmembrane protein</fullName>
    </submittedName>
</protein>
<reference evidence="3 4" key="2">
    <citation type="submission" date="2018-11" db="EMBL/GenBank/DDBJ databases">
        <authorList>
            <consortium name="Pathogen Informatics"/>
        </authorList>
    </citation>
    <scope>NUCLEOTIDE SEQUENCE [LARGE SCALE GENOMIC DNA]</scope>
    <source>
        <strain evidence="3">Dakar</strain>
        <strain evidence="4">Dakar, Senegal</strain>
    </source>
</reference>
<evidence type="ECO:0000256" key="1">
    <source>
        <dbReference type="SAM" id="MobiDB-lite"/>
    </source>
</evidence>
<name>A0A183JP26_9TREM</name>
<feature type="transmembrane region" description="Helical" evidence="2">
    <location>
        <begin position="75"/>
        <end position="95"/>
    </location>
</feature>
<evidence type="ECO:0000256" key="2">
    <source>
        <dbReference type="SAM" id="Phobius"/>
    </source>
</evidence>
<keyword evidence="4" id="KW-1185">Reference proteome</keyword>
<gene>
    <name evidence="3" type="ORF">SCUD_LOCUS4463</name>
</gene>
<evidence type="ECO:0000313" key="4">
    <source>
        <dbReference type="Proteomes" id="UP000279833"/>
    </source>
</evidence>
<proteinExistence type="predicted"/>
<reference evidence="5" key="1">
    <citation type="submission" date="2016-06" db="UniProtKB">
        <authorList>
            <consortium name="WormBaseParasite"/>
        </authorList>
    </citation>
    <scope>IDENTIFICATION</scope>
</reference>